<dbReference type="GO" id="GO:0000976">
    <property type="term" value="F:transcription cis-regulatory region binding"/>
    <property type="evidence" value="ECO:0007669"/>
    <property type="project" value="TreeGrafter"/>
</dbReference>
<dbReference type="SUPFAM" id="SSF47413">
    <property type="entry name" value="lambda repressor-like DNA-binding domains"/>
    <property type="match status" value="1"/>
</dbReference>
<dbReference type="InterPro" id="IPR010982">
    <property type="entry name" value="Lambda_DNA-bd_dom_sf"/>
</dbReference>
<organism evidence="5 6">
    <name type="scientific">Candidatus Allofournierella pullicola</name>
    <dbReference type="NCBI Taxonomy" id="2838596"/>
    <lineage>
        <taxon>Bacteria</taxon>
        <taxon>Bacillati</taxon>
        <taxon>Bacillota</taxon>
        <taxon>Clostridia</taxon>
        <taxon>Eubacteriales</taxon>
        <taxon>Oscillospiraceae</taxon>
        <taxon>Allofournierella</taxon>
    </lineage>
</organism>
<gene>
    <name evidence="5" type="ORF">H9865_08450</name>
</gene>
<dbReference type="SUPFAM" id="SSF53822">
    <property type="entry name" value="Periplasmic binding protein-like I"/>
    <property type="match status" value="1"/>
</dbReference>
<reference evidence="5" key="1">
    <citation type="journal article" date="2021" name="PeerJ">
        <title>Extensive microbial diversity within the chicken gut microbiome revealed by metagenomics and culture.</title>
        <authorList>
            <person name="Gilroy R."/>
            <person name="Ravi A."/>
            <person name="Getino M."/>
            <person name="Pursley I."/>
            <person name="Horton D.L."/>
            <person name="Alikhan N.F."/>
            <person name="Baker D."/>
            <person name="Gharbi K."/>
            <person name="Hall N."/>
            <person name="Watson M."/>
            <person name="Adriaenssens E.M."/>
            <person name="Foster-Nyarko E."/>
            <person name="Jarju S."/>
            <person name="Secka A."/>
            <person name="Antonio M."/>
            <person name="Oren A."/>
            <person name="Chaudhuri R.R."/>
            <person name="La Ragione R."/>
            <person name="Hildebrand F."/>
            <person name="Pallen M.J."/>
        </authorList>
    </citation>
    <scope>NUCLEOTIDE SEQUENCE</scope>
    <source>
        <strain evidence="5">2239</strain>
    </source>
</reference>
<name>A0A9D1V4V4_9FIRM</name>
<dbReference type="Proteomes" id="UP000824193">
    <property type="component" value="Unassembled WGS sequence"/>
</dbReference>
<dbReference type="CDD" id="cd01392">
    <property type="entry name" value="HTH_LacI"/>
    <property type="match status" value="1"/>
</dbReference>
<accession>A0A9D1V4V4</accession>
<proteinExistence type="predicted"/>
<dbReference type="Gene3D" id="3.40.50.2300">
    <property type="match status" value="2"/>
</dbReference>
<evidence type="ECO:0000313" key="5">
    <source>
        <dbReference type="EMBL" id="HIX06112.1"/>
    </source>
</evidence>
<comment type="caution">
    <text evidence="5">The sequence shown here is derived from an EMBL/GenBank/DDBJ whole genome shotgun (WGS) entry which is preliminary data.</text>
</comment>
<dbReference type="InterPro" id="IPR001761">
    <property type="entry name" value="Peripla_BP/Lac1_sug-bd_dom"/>
</dbReference>
<evidence type="ECO:0000313" key="6">
    <source>
        <dbReference type="Proteomes" id="UP000824193"/>
    </source>
</evidence>
<dbReference type="PANTHER" id="PTHR30146">
    <property type="entry name" value="LACI-RELATED TRANSCRIPTIONAL REPRESSOR"/>
    <property type="match status" value="1"/>
</dbReference>
<protein>
    <submittedName>
        <fullName evidence="5">LacI family transcriptional regulator</fullName>
    </submittedName>
</protein>
<evidence type="ECO:0000259" key="4">
    <source>
        <dbReference type="PROSITE" id="PS50932"/>
    </source>
</evidence>
<dbReference type="GO" id="GO:0003700">
    <property type="term" value="F:DNA-binding transcription factor activity"/>
    <property type="evidence" value="ECO:0007669"/>
    <property type="project" value="TreeGrafter"/>
</dbReference>
<dbReference type="PRINTS" id="PR00036">
    <property type="entry name" value="HTHLACI"/>
</dbReference>
<dbReference type="PROSITE" id="PS50932">
    <property type="entry name" value="HTH_LACI_2"/>
    <property type="match status" value="1"/>
</dbReference>
<keyword evidence="1" id="KW-0805">Transcription regulation</keyword>
<dbReference type="Gene3D" id="1.10.260.40">
    <property type="entry name" value="lambda repressor-like DNA-binding domains"/>
    <property type="match status" value="1"/>
</dbReference>
<evidence type="ECO:0000256" key="1">
    <source>
        <dbReference type="ARBA" id="ARBA00023015"/>
    </source>
</evidence>
<feature type="domain" description="HTH lacI-type" evidence="4">
    <location>
        <begin position="4"/>
        <end position="58"/>
    </location>
</feature>
<dbReference type="SMART" id="SM00354">
    <property type="entry name" value="HTH_LACI"/>
    <property type="match status" value="1"/>
</dbReference>
<keyword evidence="2" id="KW-0238">DNA-binding</keyword>
<sequence>MKQATIKDIAKAAGVSITTVSRALNGNYPVSAEVQQRVRKAVRELGYRPNAVARSLRSNRTNLIALVVPDLSNLFFMEAAKGLEREIAADGYNLVVAGSDGKAEKERQLLESLLEKRIDALVIASSDSKIDSIQRFLELRVPVVQIDRVLDGLETNQVGWDNNEASRRITRELIDAGHTEIGIVNVSLKNRNGQERYHGFVQAMEESGLPVEEEWVSPSNFDAESAYKWVRGLLARPDHPTALFCANNIVLSGTLKACAELGLQIGRDISLVSFGMVDSYFGLRVTCMYQDSCEMGRQAGLLLRQLLQSADCGCTRVQLDAPLLRGDSVRNMHE</sequence>
<evidence type="ECO:0000256" key="3">
    <source>
        <dbReference type="ARBA" id="ARBA00023163"/>
    </source>
</evidence>
<reference evidence="5" key="2">
    <citation type="submission" date="2021-04" db="EMBL/GenBank/DDBJ databases">
        <authorList>
            <person name="Gilroy R."/>
        </authorList>
    </citation>
    <scope>NUCLEOTIDE SEQUENCE</scope>
    <source>
        <strain evidence="5">2239</strain>
    </source>
</reference>
<dbReference type="PANTHER" id="PTHR30146:SF109">
    <property type="entry name" value="HTH-TYPE TRANSCRIPTIONAL REGULATOR GALS"/>
    <property type="match status" value="1"/>
</dbReference>
<dbReference type="InterPro" id="IPR028082">
    <property type="entry name" value="Peripla_BP_I"/>
</dbReference>
<evidence type="ECO:0000256" key="2">
    <source>
        <dbReference type="ARBA" id="ARBA00023125"/>
    </source>
</evidence>
<dbReference type="EMBL" id="DXFW01000024">
    <property type="protein sequence ID" value="HIX06112.1"/>
    <property type="molecule type" value="Genomic_DNA"/>
</dbReference>
<dbReference type="PROSITE" id="PS00356">
    <property type="entry name" value="HTH_LACI_1"/>
    <property type="match status" value="1"/>
</dbReference>
<dbReference type="AlphaFoldDB" id="A0A9D1V4V4"/>
<dbReference type="InterPro" id="IPR000843">
    <property type="entry name" value="HTH_LacI"/>
</dbReference>
<dbReference type="Pfam" id="PF00356">
    <property type="entry name" value="LacI"/>
    <property type="match status" value="1"/>
</dbReference>
<dbReference type="CDD" id="cd06267">
    <property type="entry name" value="PBP1_LacI_sugar_binding-like"/>
    <property type="match status" value="1"/>
</dbReference>
<dbReference type="Pfam" id="PF00532">
    <property type="entry name" value="Peripla_BP_1"/>
    <property type="match status" value="1"/>
</dbReference>
<keyword evidence="3" id="KW-0804">Transcription</keyword>